<evidence type="ECO:0000256" key="6">
    <source>
        <dbReference type="ARBA" id="ARBA00022842"/>
    </source>
</evidence>
<evidence type="ECO:0000256" key="5">
    <source>
        <dbReference type="ARBA" id="ARBA00022692"/>
    </source>
</evidence>
<dbReference type="Pfam" id="PF01544">
    <property type="entry name" value="CorA"/>
    <property type="match status" value="1"/>
</dbReference>
<evidence type="ECO:0000256" key="12">
    <source>
        <dbReference type="RuleBase" id="RU362010"/>
    </source>
</evidence>
<evidence type="ECO:0000313" key="13">
    <source>
        <dbReference type="EMBL" id="BBL07454.1"/>
    </source>
</evidence>
<comment type="function">
    <text evidence="11">Mediates influx of magnesium ions. Alternates between open and closed states. Activated by low cytoplasmic Mg(2+) levels. Inactive when cytoplasmic Mg(2+) levels are high.</text>
</comment>
<dbReference type="AlphaFoldDB" id="A0A4Y1X3T8"/>
<keyword evidence="14" id="KW-1185">Reference proteome</keyword>
<name>A0A4Y1X3T8_9BACT</name>
<keyword evidence="5 12" id="KW-0812">Transmembrane</keyword>
<keyword evidence="8 12" id="KW-0406">Ion transport</keyword>
<keyword evidence="3 12" id="KW-0813">Transport</keyword>
<evidence type="ECO:0000256" key="11">
    <source>
        <dbReference type="ARBA" id="ARBA00045497"/>
    </source>
</evidence>
<sequence length="339" mass="38524">MKNNLLTEQLVYNGESRTKTHIHLIRYSPSGFEESLCDDFAAAVTAAAPSDKLWVRVHGLEDAACIQEVCTRFGVDFLVVQDILNVEHPSKVEVYDDFNFVVSSVFVGERVVRVRLVQGPNVVLSFTEGESSFYDDVAEALRRNVLKIRSRSSDYLFSVMINELTANYISVAMSIGDDLEDLESELIAAADGRGIGGRLQIHRRRYMDLKRVVLPLRDQYTKLLRSDAGLIHAANRPFFNDVNDHLQNASQLIDGCRETLSSLMDLYTANNDMRMNDIMKRLTIVSTIFIPLTFLVGVWGMNFRHMPELEWRHGYAVAWGVMLAVGAAAYFVFRTKRWR</sequence>
<dbReference type="PANTHER" id="PTHR46494:SF1">
    <property type="entry name" value="CORA FAMILY METAL ION TRANSPORTER (EUROFUNG)"/>
    <property type="match status" value="1"/>
</dbReference>
<dbReference type="SUPFAM" id="SSF144083">
    <property type="entry name" value="Magnesium transport protein CorA, transmembrane region"/>
    <property type="match status" value="1"/>
</dbReference>
<dbReference type="InterPro" id="IPR045863">
    <property type="entry name" value="CorA_TM1_TM2"/>
</dbReference>
<dbReference type="GO" id="GO:0000287">
    <property type="term" value="F:magnesium ion binding"/>
    <property type="evidence" value="ECO:0007669"/>
    <property type="project" value="TreeGrafter"/>
</dbReference>
<dbReference type="GO" id="GO:0015095">
    <property type="term" value="F:magnesium ion transmembrane transporter activity"/>
    <property type="evidence" value="ECO:0007669"/>
    <property type="project" value="UniProtKB-UniRule"/>
</dbReference>
<dbReference type="InterPro" id="IPR002523">
    <property type="entry name" value="MgTranspt_CorA/ZnTranspt_ZntB"/>
</dbReference>
<evidence type="ECO:0000256" key="1">
    <source>
        <dbReference type="ARBA" id="ARBA00004651"/>
    </source>
</evidence>
<keyword evidence="9 12" id="KW-0472">Membrane</keyword>
<evidence type="ECO:0000256" key="4">
    <source>
        <dbReference type="ARBA" id="ARBA00022475"/>
    </source>
</evidence>
<evidence type="ECO:0000256" key="10">
    <source>
        <dbReference type="ARBA" id="ARBA00034269"/>
    </source>
</evidence>
<dbReference type="OrthoDB" id="9803416at2"/>
<dbReference type="GeneID" id="98674079"/>
<accession>A0A4Y1X3T8</accession>
<keyword evidence="4 12" id="KW-1003">Cell membrane</keyword>
<proteinExistence type="inferred from homology"/>
<dbReference type="Gene3D" id="3.30.460.20">
    <property type="entry name" value="CorA soluble domain-like"/>
    <property type="match status" value="1"/>
</dbReference>
<dbReference type="GO" id="GO:0015087">
    <property type="term" value="F:cobalt ion transmembrane transporter activity"/>
    <property type="evidence" value="ECO:0007669"/>
    <property type="project" value="UniProtKB-UniRule"/>
</dbReference>
<keyword evidence="7 12" id="KW-1133">Transmembrane helix</keyword>
<dbReference type="Proteomes" id="UP000319374">
    <property type="component" value="Chromosome"/>
</dbReference>
<dbReference type="SUPFAM" id="SSF143865">
    <property type="entry name" value="CorA soluble domain-like"/>
    <property type="match status" value="1"/>
</dbReference>
<evidence type="ECO:0000256" key="7">
    <source>
        <dbReference type="ARBA" id="ARBA00022989"/>
    </source>
</evidence>
<protein>
    <recommendedName>
        <fullName evidence="12">Magnesium transport protein CorA</fullName>
    </recommendedName>
</protein>
<evidence type="ECO:0000256" key="2">
    <source>
        <dbReference type="ARBA" id="ARBA00009765"/>
    </source>
</evidence>
<reference evidence="14" key="1">
    <citation type="submission" date="2019-06" db="EMBL/GenBank/DDBJ databases">
        <title>Alistipes onderdonkii subsp. vulgaris subsp. nov., Alistipes dispar sp. nov. and Alistipes communis sp. nov., isolated from human faeces, and creation of Alistipes onderdonkii subsp. onderdonkii subsp. nov.</title>
        <authorList>
            <person name="Sakamoto M."/>
            <person name="Ikeyama N."/>
            <person name="Ogata Y."/>
            <person name="Suda W."/>
            <person name="Iino T."/>
            <person name="Hattori M."/>
            <person name="Ohkuma M."/>
        </authorList>
    </citation>
    <scope>NUCLEOTIDE SEQUENCE [LARGE SCALE GENOMIC DNA]</scope>
    <source>
        <strain evidence="14">5CPEGH6</strain>
    </source>
</reference>
<dbReference type="Gene3D" id="1.20.58.340">
    <property type="entry name" value="Magnesium transport protein CorA, transmembrane region"/>
    <property type="match status" value="2"/>
</dbReference>
<comment type="similarity">
    <text evidence="2 12">Belongs to the CorA metal ion transporter (MIT) (TC 1.A.35) family.</text>
</comment>
<dbReference type="PANTHER" id="PTHR46494">
    <property type="entry name" value="CORA FAMILY METAL ION TRANSPORTER (EUROFUNG)"/>
    <property type="match status" value="1"/>
</dbReference>
<dbReference type="GO" id="GO:0005886">
    <property type="term" value="C:plasma membrane"/>
    <property type="evidence" value="ECO:0007669"/>
    <property type="project" value="UniProtKB-SubCell"/>
</dbReference>
<comment type="catalytic activity">
    <reaction evidence="10">
        <text>Mg(2+)(in) = Mg(2+)(out)</text>
        <dbReference type="Rhea" id="RHEA:29827"/>
        <dbReference type="ChEBI" id="CHEBI:18420"/>
    </reaction>
</comment>
<evidence type="ECO:0000256" key="8">
    <source>
        <dbReference type="ARBA" id="ARBA00023065"/>
    </source>
</evidence>
<dbReference type="InterPro" id="IPR004488">
    <property type="entry name" value="Mg/Co-transport_prot_CorA"/>
</dbReference>
<evidence type="ECO:0000256" key="3">
    <source>
        <dbReference type="ARBA" id="ARBA00022448"/>
    </source>
</evidence>
<evidence type="ECO:0000313" key="14">
    <source>
        <dbReference type="Proteomes" id="UP000319374"/>
    </source>
</evidence>
<evidence type="ECO:0000256" key="9">
    <source>
        <dbReference type="ARBA" id="ARBA00023136"/>
    </source>
</evidence>
<dbReference type="RefSeq" id="WP_141429625.1">
    <property type="nucleotide sequence ID" value="NZ_AP019736.1"/>
</dbReference>
<dbReference type="CDD" id="cd12828">
    <property type="entry name" value="TmCorA-like_1"/>
    <property type="match status" value="1"/>
</dbReference>
<keyword evidence="6 12" id="KW-0460">Magnesium</keyword>
<feature type="transmembrane region" description="Helical" evidence="12">
    <location>
        <begin position="313"/>
        <end position="333"/>
    </location>
</feature>
<gene>
    <name evidence="12 13" type="primary">corA</name>
    <name evidence="13" type="ORF">A5CPEGH6_20920</name>
</gene>
<organism evidence="13 14">
    <name type="scientific">Alistipes dispar</name>
    <dbReference type="NCBI Taxonomy" id="2585119"/>
    <lineage>
        <taxon>Bacteria</taxon>
        <taxon>Pseudomonadati</taxon>
        <taxon>Bacteroidota</taxon>
        <taxon>Bacteroidia</taxon>
        <taxon>Bacteroidales</taxon>
        <taxon>Rikenellaceae</taxon>
        <taxon>Alistipes</taxon>
    </lineage>
</organism>
<feature type="transmembrane region" description="Helical" evidence="12">
    <location>
        <begin position="282"/>
        <end position="301"/>
    </location>
</feature>
<dbReference type="FunFam" id="1.20.58.340:FF:000004">
    <property type="entry name" value="Magnesium transport protein CorA"/>
    <property type="match status" value="1"/>
</dbReference>
<dbReference type="GO" id="GO:0050897">
    <property type="term" value="F:cobalt ion binding"/>
    <property type="evidence" value="ECO:0007669"/>
    <property type="project" value="TreeGrafter"/>
</dbReference>
<comment type="subcellular location">
    <subcellularLocation>
        <location evidence="1">Cell membrane</location>
        <topology evidence="1">Multi-pass membrane protein</topology>
    </subcellularLocation>
    <subcellularLocation>
        <location evidence="12">Membrane</location>
        <topology evidence="12">Multi-pass membrane protein</topology>
    </subcellularLocation>
</comment>
<dbReference type="KEGG" id="ada:A5CPEGH6_20920"/>
<dbReference type="NCBIfam" id="TIGR00383">
    <property type="entry name" value="corA"/>
    <property type="match status" value="1"/>
</dbReference>
<dbReference type="InterPro" id="IPR045861">
    <property type="entry name" value="CorA_cytoplasmic_dom"/>
</dbReference>
<dbReference type="EMBL" id="AP019736">
    <property type="protein sequence ID" value="BBL07454.1"/>
    <property type="molecule type" value="Genomic_DNA"/>
</dbReference>